<evidence type="ECO:0000256" key="1">
    <source>
        <dbReference type="ARBA" id="ARBA00008060"/>
    </source>
</evidence>
<dbReference type="Proteomes" id="UP000799777">
    <property type="component" value="Unassembled WGS sequence"/>
</dbReference>
<comment type="caution">
    <text evidence="5">The sequence shown here is derived from an EMBL/GenBank/DDBJ whole genome shotgun (WGS) entry which is preliminary data.</text>
</comment>
<feature type="compositionally biased region" description="Low complexity" evidence="4">
    <location>
        <begin position="41"/>
        <end position="51"/>
    </location>
</feature>
<dbReference type="GO" id="GO:0000709">
    <property type="term" value="P:meiotic joint molecule formation"/>
    <property type="evidence" value="ECO:0007669"/>
    <property type="project" value="TreeGrafter"/>
</dbReference>
<evidence type="ECO:0000256" key="2">
    <source>
        <dbReference type="ARBA" id="ARBA00022763"/>
    </source>
</evidence>
<comment type="similarity">
    <text evidence="1">Belongs to the SWI5/SAE3 family.</text>
</comment>
<feature type="compositionally biased region" description="Basic and acidic residues" evidence="4">
    <location>
        <begin position="1"/>
        <end position="11"/>
    </location>
</feature>
<feature type="compositionally biased region" description="Polar residues" evidence="4">
    <location>
        <begin position="310"/>
        <end position="328"/>
    </location>
</feature>
<dbReference type="Gene3D" id="1.20.5.170">
    <property type="match status" value="1"/>
</dbReference>
<evidence type="ECO:0000256" key="4">
    <source>
        <dbReference type="SAM" id="MobiDB-lite"/>
    </source>
</evidence>
<gene>
    <name evidence="5" type="ORF">EK21DRAFT_115631</name>
</gene>
<dbReference type="PANTHER" id="PTHR28529:SF2">
    <property type="entry name" value="DNA REPAIR PROTEIN SWI5 HOMOLOG"/>
    <property type="match status" value="1"/>
</dbReference>
<feature type="compositionally biased region" description="Polar residues" evidence="4">
    <location>
        <begin position="137"/>
        <end position="169"/>
    </location>
</feature>
<feature type="region of interest" description="Disordered" evidence="4">
    <location>
        <begin position="234"/>
        <end position="264"/>
    </location>
</feature>
<name>A0A9P4H2Y2_9PLEO</name>
<keyword evidence="3" id="KW-0234">DNA repair</keyword>
<feature type="region of interest" description="Disordered" evidence="4">
    <location>
        <begin position="1"/>
        <end position="219"/>
    </location>
</feature>
<dbReference type="GO" id="GO:0032798">
    <property type="term" value="C:Swi5-Sfr1 complex"/>
    <property type="evidence" value="ECO:0007669"/>
    <property type="project" value="TreeGrafter"/>
</dbReference>
<keyword evidence="2" id="KW-0227">DNA damage</keyword>
<dbReference type="PANTHER" id="PTHR28529">
    <property type="entry name" value="DNA REPAIR PROTEIN SWI5 HOMOLOG"/>
    <property type="match status" value="1"/>
</dbReference>
<organism evidence="5 6">
    <name type="scientific">Setomelanomma holmii</name>
    <dbReference type="NCBI Taxonomy" id="210430"/>
    <lineage>
        <taxon>Eukaryota</taxon>
        <taxon>Fungi</taxon>
        <taxon>Dikarya</taxon>
        <taxon>Ascomycota</taxon>
        <taxon>Pezizomycotina</taxon>
        <taxon>Dothideomycetes</taxon>
        <taxon>Pleosporomycetidae</taxon>
        <taxon>Pleosporales</taxon>
        <taxon>Pleosporineae</taxon>
        <taxon>Phaeosphaeriaceae</taxon>
        <taxon>Setomelanomma</taxon>
    </lineage>
</organism>
<dbReference type="OrthoDB" id="255837at2759"/>
<protein>
    <recommendedName>
        <fullName evidence="7">Swi5-domain-containing protein</fullName>
    </recommendedName>
</protein>
<dbReference type="GO" id="GO:0034974">
    <property type="term" value="C:Swi5-Swi2 complex"/>
    <property type="evidence" value="ECO:0007669"/>
    <property type="project" value="TreeGrafter"/>
</dbReference>
<proteinExistence type="inferred from homology"/>
<evidence type="ECO:0000313" key="5">
    <source>
        <dbReference type="EMBL" id="KAF2026680.1"/>
    </source>
</evidence>
<dbReference type="AlphaFoldDB" id="A0A9P4H2Y2"/>
<evidence type="ECO:0000256" key="3">
    <source>
        <dbReference type="ARBA" id="ARBA00023204"/>
    </source>
</evidence>
<dbReference type="GO" id="GO:0010772">
    <property type="term" value="P:meiotic DNA recombinase assembly involved in reciprocal meiotic recombination"/>
    <property type="evidence" value="ECO:0007669"/>
    <property type="project" value="TreeGrafter"/>
</dbReference>
<feature type="region of interest" description="Disordered" evidence="4">
    <location>
        <begin position="309"/>
        <end position="384"/>
    </location>
</feature>
<evidence type="ECO:0000313" key="6">
    <source>
        <dbReference type="Proteomes" id="UP000799777"/>
    </source>
</evidence>
<dbReference type="EMBL" id="ML978239">
    <property type="protein sequence ID" value="KAF2026680.1"/>
    <property type="molecule type" value="Genomic_DNA"/>
</dbReference>
<dbReference type="InterPro" id="IPR010760">
    <property type="entry name" value="DNA-repair_Swi5"/>
</dbReference>
<accession>A0A9P4H2Y2</accession>
<sequence>MAAADGKREVPDSEDEPMTSSPVSVSEGAADKLSATAPVPLQDAQDALQEAARPHQANAKRHANSTDGRTDGLDADRAIASVDVDATKFDQTDVHPPTASPRDTHDGEANNRPAELSASDSLPRPRIDTGLPMGAVCTTTMSVDQRASQEATHNTTHQPGSDDASSTHAIVQVPQAKDHHEGSCGEHQPGSITQNASTCDDKQNSSHNLVTEAPSLHDAEQMTLDAVSDRLNNRRSGEHESVSAHATATSEEHSTPSDADIQQASGSKLFQAQIDDRVKSSEATLLDSGSNVEEGAIVVSHMEVCPRQAAESNEPQGHSMKPVSQVSEQGAPASHEVDQVPQQSKALPDASVPPTPKVDHPATTPEPNPSTHFAPSDPVPLDSVSATATKTPQEIILAELKAQKTALLASLATLPAIQVLMEENAETSDGDDEPTEKDIMAAANKIVKDHIKLLHEYNELKDVGQGLMGLIADQRGVRIVAVQEEFGIDAKD</sequence>
<dbReference type="Pfam" id="PF07061">
    <property type="entry name" value="Swi5"/>
    <property type="match status" value="1"/>
</dbReference>
<reference evidence="5" key="1">
    <citation type="journal article" date="2020" name="Stud. Mycol.">
        <title>101 Dothideomycetes genomes: a test case for predicting lifestyles and emergence of pathogens.</title>
        <authorList>
            <person name="Haridas S."/>
            <person name="Albert R."/>
            <person name="Binder M."/>
            <person name="Bloem J."/>
            <person name="Labutti K."/>
            <person name="Salamov A."/>
            <person name="Andreopoulos B."/>
            <person name="Baker S."/>
            <person name="Barry K."/>
            <person name="Bills G."/>
            <person name="Bluhm B."/>
            <person name="Cannon C."/>
            <person name="Castanera R."/>
            <person name="Culley D."/>
            <person name="Daum C."/>
            <person name="Ezra D."/>
            <person name="Gonzalez J."/>
            <person name="Henrissat B."/>
            <person name="Kuo A."/>
            <person name="Liang C."/>
            <person name="Lipzen A."/>
            <person name="Lutzoni F."/>
            <person name="Magnuson J."/>
            <person name="Mondo S."/>
            <person name="Nolan M."/>
            <person name="Ohm R."/>
            <person name="Pangilinan J."/>
            <person name="Park H.-J."/>
            <person name="Ramirez L."/>
            <person name="Alfaro M."/>
            <person name="Sun H."/>
            <person name="Tritt A."/>
            <person name="Yoshinaga Y."/>
            <person name="Zwiers L.-H."/>
            <person name="Turgeon B."/>
            <person name="Goodwin S."/>
            <person name="Spatafora J."/>
            <person name="Crous P."/>
            <person name="Grigoriev I."/>
        </authorList>
    </citation>
    <scope>NUCLEOTIDE SEQUENCE</scope>
    <source>
        <strain evidence="5">CBS 110217</strain>
    </source>
</reference>
<feature type="compositionally biased region" description="Basic and acidic residues" evidence="4">
    <location>
        <begin position="68"/>
        <end position="77"/>
    </location>
</feature>
<keyword evidence="6" id="KW-1185">Reference proteome</keyword>
<evidence type="ECO:0008006" key="7">
    <source>
        <dbReference type="Google" id="ProtNLM"/>
    </source>
</evidence>